<comment type="caution">
    <text evidence="5">The sequence shown here is derived from an EMBL/GenBank/DDBJ whole genome shotgun (WGS) entry which is preliminary data.</text>
</comment>
<evidence type="ECO:0000256" key="2">
    <source>
        <dbReference type="ARBA" id="ARBA00022857"/>
    </source>
</evidence>
<dbReference type="EMBL" id="JAGIOO010000001">
    <property type="protein sequence ID" value="MBP2473424.1"/>
    <property type="molecule type" value="Genomic_DNA"/>
</dbReference>
<name>A0ABS5AB44_9PSEU</name>
<dbReference type="PANTHER" id="PTHR38011:SF7">
    <property type="entry name" value="2,5-DIAMINO-6-RIBOSYLAMINO-4(3H)-PYRIMIDINONE 5'-PHOSPHATE REDUCTASE"/>
    <property type="match status" value="1"/>
</dbReference>
<gene>
    <name evidence="5" type="ORF">JOF53_002296</name>
</gene>
<keyword evidence="2" id="KW-0521">NADP</keyword>
<dbReference type="GO" id="GO:0008703">
    <property type="term" value="F:5-amino-6-(5-phosphoribosylamino)uracil reductase activity"/>
    <property type="evidence" value="ECO:0007669"/>
    <property type="project" value="UniProtKB-EC"/>
</dbReference>
<evidence type="ECO:0000313" key="6">
    <source>
        <dbReference type="Proteomes" id="UP001519363"/>
    </source>
</evidence>
<dbReference type="Pfam" id="PF01872">
    <property type="entry name" value="RibD_C"/>
    <property type="match status" value="1"/>
</dbReference>
<evidence type="ECO:0000256" key="3">
    <source>
        <dbReference type="ARBA" id="ARBA00023002"/>
    </source>
</evidence>
<accession>A0ABS5AB44</accession>
<keyword evidence="6" id="KW-1185">Reference proteome</keyword>
<reference evidence="5 6" key="1">
    <citation type="submission" date="2021-03" db="EMBL/GenBank/DDBJ databases">
        <title>Sequencing the genomes of 1000 actinobacteria strains.</title>
        <authorList>
            <person name="Klenk H.-P."/>
        </authorList>
    </citation>
    <scope>NUCLEOTIDE SEQUENCE [LARGE SCALE GENOMIC DNA]</scope>
    <source>
        <strain evidence="5 6">DSM 44580</strain>
    </source>
</reference>
<dbReference type="SUPFAM" id="SSF53597">
    <property type="entry name" value="Dihydrofolate reductase-like"/>
    <property type="match status" value="1"/>
</dbReference>
<dbReference type="NCBIfam" id="NF010663">
    <property type="entry name" value="PRK14059.1-1"/>
    <property type="match status" value="1"/>
</dbReference>
<dbReference type="Proteomes" id="UP001519363">
    <property type="component" value="Unassembled WGS sequence"/>
</dbReference>
<proteinExistence type="predicted"/>
<dbReference type="RefSeq" id="WP_249044320.1">
    <property type="nucleotide sequence ID" value="NZ_JAGIOO010000001.1"/>
</dbReference>
<keyword evidence="3 5" id="KW-0560">Oxidoreductase</keyword>
<dbReference type="InterPro" id="IPR024072">
    <property type="entry name" value="DHFR-like_dom_sf"/>
</dbReference>
<dbReference type="InterPro" id="IPR050765">
    <property type="entry name" value="Riboflavin_Biosynth_HTPR"/>
</dbReference>
<dbReference type="InterPro" id="IPR002734">
    <property type="entry name" value="RibDG_C"/>
</dbReference>
<comment type="pathway">
    <text evidence="1">Cofactor biosynthesis; riboflavin biosynthesis.</text>
</comment>
<protein>
    <submittedName>
        <fullName evidence="5">5-amino-6-(5-phosphoribosylamino)uracil reductase</fullName>
        <ecNumber evidence="5">1.1.1.193</ecNumber>
    </submittedName>
</protein>
<dbReference type="PANTHER" id="PTHR38011">
    <property type="entry name" value="DIHYDROFOLATE REDUCTASE FAMILY PROTEIN (AFU_ORTHOLOGUE AFUA_8G06820)"/>
    <property type="match status" value="1"/>
</dbReference>
<evidence type="ECO:0000256" key="1">
    <source>
        <dbReference type="ARBA" id="ARBA00005104"/>
    </source>
</evidence>
<organism evidence="5 6">
    <name type="scientific">Crossiella equi</name>
    <dbReference type="NCBI Taxonomy" id="130796"/>
    <lineage>
        <taxon>Bacteria</taxon>
        <taxon>Bacillati</taxon>
        <taxon>Actinomycetota</taxon>
        <taxon>Actinomycetes</taxon>
        <taxon>Pseudonocardiales</taxon>
        <taxon>Pseudonocardiaceae</taxon>
        <taxon>Crossiella</taxon>
    </lineage>
</organism>
<sequence length="244" mass="26113">MDSSWDAADNNLEVTYAFPAELDRPWVRVNFVSSVDGAVTAEGRSRGLSTPMDHKIFLLSRDLADVVLVGLRTAQIEGYAGFKTNPERADRRARLGLEAVPPIALLTRSCALEPESPLLTDSLVPPIVFTTAAAPAERRTALTGAGAEVVLVGEDEVELPRVLAELDARGMRRVDCEGGPTLFGSLIAEDLVDELCLTLSPLLAAGDAARIAHGAHPDAPRALTLASVLHEDGALFLRYLRAPR</sequence>
<evidence type="ECO:0000259" key="4">
    <source>
        <dbReference type="Pfam" id="PF01872"/>
    </source>
</evidence>
<dbReference type="EC" id="1.1.1.193" evidence="5"/>
<dbReference type="Gene3D" id="3.40.430.10">
    <property type="entry name" value="Dihydrofolate Reductase, subunit A"/>
    <property type="match status" value="1"/>
</dbReference>
<feature type="domain" description="Bacterial bifunctional deaminase-reductase C-terminal" evidence="4">
    <location>
        <begin position="25"/>
        <end position="227"/>
    </location>
</feature>
<evidence type="ECO:0000313" key="5">
    <source>
        <dbReference type="EMBL" id="MBP2473424.1"/>
    </source>
</evidence>